<organism evidence="1 2">
    <name type="scientific">Klebsiella phage vB_KleM_RaK2</name>
    <dbReference type="NCBI Taxonomy" id="1147094"/>
    <lineage>
        <taxon>Viruses</taxon>
        <taxon>Duplodnaviria</taxon>
        <taxon>Heunggongvirae</taxon>
        <taxon>Uroviricota</taxon>
        <taxon>Caudoviricetes</taxon>
        <taxon>Alcyoneusvirus</taxon>
        <taxon>Alcyoneusvirus RaK2</taxon>
    </lineage>
</organism>
<name>H6X4H1_9CAUD</name>
<accession>H6X4H1</accession>
<protein>
    <submittedName>
        <fullName evidence="1">Uncharacterized protein</fullName>
    </submittedName>
</protein>
<gene>
    <name evidence="1" type="ORF">RaK2_00364</name>
</gene>
<reference evidence="1 2" key="1">
    <citation type="journal article" date="2012" name="J. Virol.">
        <title>Genome of Klebsiella sp.-Infecting Bacteriophage vB_KleM_RaK2.</title>
        <authorList>
            <person name="Simoliunas E."/>
            <person name="Kaliniene L."/>
            <person name="Truncaite L."/>
            <person name="Klausa V."/>
            <person name="Zajanckauskaite A."/>
            <person name="Meskys R."/>
        </authorList>
    </citation>
    <scope>NUCLEOTIDE SEQUENCE [LARGE SCALE GENOMIC DNA]</scope>
</reference>
<dbReference type="RefSeq" id="YP_007007519.1">
    <property type="nucleotide sequence ID" value="NC_019526.1"/>
</dbReference>
<evidence type="ECO:0000313" key="2">
    <source>
        <dbReference type="Proteomes" id="UP000007524"/>
    </source>
</evidence>
<dbReference type="Proteomes" id="UP000007524">
    <property type="component" value="Segment"/>
</dbReference>
<keyword evidence="2" id="KW-1185">Reference proteome</keyword>
<evidence type="ECO:0000313" key="1">
    <source>
        <dbReference type="EMBL" id="AFA44637.1"/>
    </source>
</evidence>
<dbReference type="KEGG" id="vg:14012952"/>
<dbReference type="GeneID" id="14012952"/>
<dbReference type="EMBL" id="JQ513383">
    <property type="protein sequence ID" value="AFA44637.1"/>
    <property type="molecule type" value="Genomic_DNA"/>
</dbReference>
<sequence length="175" mass="20344">MKINIKDDSELSTLVQDICTVYNKMKSVTKDKGRIDVLRGEYRFNHILSKNSSVLQTCISNVQYNIIEYGSFFSDYCYDNMIKIDSTGNILDVYLAPRGAVLEIIKIGDINNTLEHIELPPRSTEMTEEYVFQLSTVHEYFSAIIMITELKKRINRKMRVHVPDFSTELIKYIEI</sequence>
<proteinExistence type="predicted"/>